<dbReference type="Proteomes" id="UP000624404">
    <property type="component" value="Unassembled WGS sequence"/>
</dbReference>
<comment type="caution">
    <text evidence="1">The sequence shown here is derived from an EMBL/GenBank/DDBJ whole genome shotgun (WGS) entry which is preliminary data.</text>
</comment>
<evidence type="ECO:0000313" key="1">
    <source>
        <dbReference type="EMBL" id="CAD6443701.1"/>
    </source>
</evidence>
<organism evidence="1 2">
    <name type="scientific">Sclerotinia trifoliorum</name>
    <dbReference type="NCBI Taxonomy" id="28548"/>
    <lineage>
        <taxon>Eukaryota</taxon>
        <taxon>Fungi</taxon>
        <taxon>Dikarya</taxon>
        <taxon>Ascomycota</taxon>
        <taxon>Pezizomycotina</taxon>
        <taxon>Leotiomycetes</taxon>
        <taxon>Helotiales</taxon>
        <taxon>Sclerotiniaceae</taxon>
        <taxon>Sclerotinia</taxon>
    </lineage>
</organism>
<gene>
    <name evidence="1" type="ORF">SCLTRI_LOCUS3493</name>
</gene>
<evidence type="ECO:0000313" key="2">
    <source>
        <dbReference type="Proteomes" id="UP000624404"/>
    </source>
</evidence>
<dbReference type="OrthoDB" id="10494431at2759"/>
<proteinExistence type="predicted"/>
<reference evidence="1" key="1">
    <citation type="submission" date="2020-10" db="EMBL/GenBank/DDBJ databases">
        <authorList>
            <person name="Kusch S."/>
        </authorList>
    </citation>
    <scope>NUCLEOTIDE SEQUENCE</scope>
    <source>
        <strain evidence="1">SwB9</strain>
    </source>
</reference>
<name>A0A8H2ZMS4_9HELO</name>
<keyword evidence="2" id="KW-1185">Reference proteome</keyword>
<dbReference type="AlphaFoldDB" id="A0A8H2ZMS4"/>
<accession>A0A8H2ZMS4</accession>
<dbReference type="EMBL" id="CAJHIA010000010">
    <property type="protein sequence ID" value="CAD6443701.1"/>
    <property type="molecule type" value="Genomic_DNA"/>
</dbReference>
<sequence>MSRRGALKDRLTILNLSLEAVLKENNARYDKSHGHFKSSQVPQRRVKNNIRKDISNLKRQVERVKADAKDVDIWLNQIYTNRIREYPTYEQQAHKVAQEGIAKMNEGGE</sequence>
<protein>
    <submittedName>
        <fullName evidence="1">59ccbf1b-7110-4747-be1e-f1bc9f6d2fb6-CDS</fullName>
    </submittedName>
</protein>